<dbReference type="Proteomes" id="UP000298061">
    <property type="component" value="Unassembled WGS sequence"/>
</dbReference>
<proteinExistence type="predicted"/>
<feature type="chain" id="PRO_5021320103" description="Rhamnogalacturonase A/B/Epimerase-like pectate lyase domain-containing protein" evidence="1">
    <location>
        <begin position="24"/>
        <end position="97"/>
    </location>
</feature>
<dbReference type="Pfam" id="PF12708">
    <property type="entry name" value="Pect-lyase_RHGA_epim"/>
    <property type="match status" value="1"/>
</dbReference>
<evidence type="ECO:0000256" key="1">
    <source>
        <dbReference type="SAM" id="SignalP"/>
    </source>
</evidence>
<dbReference type="STRING" id="135208.A0A4Z0A1A5"/>
<feature type="signal peptide" evidence="1">
    <location>
        <begin position="1"/>
        <end position="23"/>
    </location>
</feature>
<reference evidence="3 4" key="1">
    <citation type="submission" date="2019-02" db="EMBL/GenBank/DDBJ databases">
        <title>Genome sequencing of the rare red list fungi Hericium alpestre (H. flagellum).</title>
        <authorList>
            <person name="Buettner E."/>
            <person name="Kellner H."/>
        </authorList>
    </citation>
    <scope>NUCLEOTIDE SEQUENCE [LARGE SCALE GENOMIC DNA]</scope>
    <source>
        <strain evidence="3 4">DSM 108284</strain>
    </source>
</reference>
<protein>
    <recommendedName>
        <fullName evidence="2">Rhamnogalacturonase A/B/Epimerase-like pectate lyase domain-containing protein</fullName>
    </recommendedName>
</protein>
<dbReference type="SUPFAM" id="SSF51126">
    <property type="entry name" value="Pectin lyase-like"/>
    <property type="match status" value="1"/>
</dbReference>
<dbReference type="Gene3D" id="2.160.20.10">
    <property type="entry name" value="Single-stranded right-handed beta-helix, Pectin lyase-like"/>
    <property type="match status" value="1"/>
</dbReference>
<dbReference type="EMBL" id="SFCI01000335">
    <property type="protein sequence ID" value="TFY80465.1"/>
    <property type="molecule type" value="Genomic_DNA"/>
</dbReference>
<keyword evidence="1" id="KW-0732">Signal</keyword>
<dbReference type="OrthoDB" id="1046782at2759"/>
<dbReference type="InterPro" id="IPR024535">
    <property type="entry name" value="RHGA/B-epi-like_pectate_lyase"/>
</dbReference>
<sequence length="97" mass="10185">MLLSVGVSLLFSLLLQSVTLVSGLGSSCSAPLGAGTATPGDPYWQQNIQHQGTSAFGPAGYQVFRNVKDFGAKGDGVTDDTAAIKSVFLFKVIYRKD</sequence>
<dbReference type="AlphaFoldDB" id="A0A4Z0A1A5"/>
<organism evidence="3 4">
    <name type="scientific">Hericium alpestre</name>
    <dbReference type="NCBI Taxonomy" id="135208"/>
    <lineage>
        <taxon>Eukaryota</taxon>
        <taxon>Fungi</taxon>
        <taxon>Dikarya</taxon>
        <taxon>Basidiomycota</taxon>
        <taxon>Agaricomycotina</taxon>
        <taxon>Agaricomycetes</taxon>
        <taxon>Russulales</taxon>
        <taxon>Hericiaceae</taxon>
        <taxon>Hericium</taxon>
    </lineage>
</organism>
<name>A0A4Z0A1A5_9AGAM</name>
<dbReference type="InterPro" id="IPR012334">
    <property type="entry name" value="Pectin_lyas_fold"/>
</dbReference>
<accession>A0A4Z0A1A5</accession>
<gene>
    <name evidence="3" type="ORF">EWM64_g3547</name>
</gene>
<comment type="caution">
    <text evidence="3">The sequence shown here is derived from an EMBL/GenBank/DDBJ whole genome shotgun (WGS) entry which is preliminary data.</text>
</comment>
<evidence type="ECO:0000313" key="4">
    <source>
        <dbReference type="Proteomes" id="UP000298061"/>
    </source>
</evidence>
<feature type="domain" description="Rhamnogalacturonase A/B/Epimerase-like pectate lyase" evidence="2">
    <location>
        <begin position="64"/>
        <end position="87"/>
    </location>
</feature>
<dbReference type="InterPro" id="IPR011050">
    <property type="entry name" value="Pectin_lyase_fold/virulence"/>
</dbReference>
<evidence type="ECO:0000259" key="2">
    <source>
        <dbReference type="Pfam" id="PF12708"/>
    </source>
</evidence>
<keyword evidence="4" id="KW-1185">Reference proteome</keyword>
<evidence type="ECO:0000313" key="3">
    <source>
        <dbReference type="EMBL" id="TFY80465.1"/>
    </source>
</evidence>